<dbReference type="EMBL" id="BCNV01000001">
    <property type="protein sequence ID" value="GAS80055.1"/>
    <property type="molecule type" value="Genomic_DNA"/>
</dbReference>
<gene>
    <name evidence="1" type="ORF">PAHA3_0119</name>
</gene>
<reference evidence="2" key="2">
    <citation type="submission" date="2016-01" db="EMBL/GenBank/DDBJ databases">
        <title>Draft Genome Sequence of Paenibacillus amylolyticus Heshi-A3 that Was Isolated from Fermented Rice Bran with Aging Salted Mackerel, Which Was Named Heshiko as Traditional Fermented Seafood in Japan.</title>
        <authorList>
            <person name="Akuzawa S."/>
            <person name="Nakagawa J."/>
            <person name="Kanekatsu T."/>
            <person name="Kubota E."/>
            <person name="Ohtake R."/>
            <person name="Suzuki T."/>
            <person name="Kanesaki Y."/>
        </authorList>
    </citation>
    <scope>NUCLEOTIDE SEQUENCE [LARGE SCALE GENOMIC DNA]</scope>
    <source>
        <strain evidence="2">Heshi-A3</strain>
    </source>
</reference>
<proteinExistence type="predicted"/>
<comment type="caution">
    <text evidence="1">The sequence shown here is derived from an EMBL/GenBank/DDBJ whole genome shotgun (WGS) entry which is preliminary data.</text>
</comment>
<reference evidence="1 2" key="1">
    <citation type="journal article" date="2016" name="Genome Announc.">
        <title>Draft Genome Sequence of Paenibacillus amylolyticus Heshi-A3, Isolated from Fermented Rice Bran in a Japanese Fermented Seafood Dish.</title>
        <authorList>
            <person name="Akuzawa S."/>
            <person name="Nagaoka J."/>
            <person name="Kanekatsu M."/>
            <person name="Kubota E."/>
            <person name="Ohtake R."/>
            <person name="Suzuki T."/>
            <person name="Kanesaki Y."/>
        </authorList>
    </citation>
    <scope>NUCLEOTIDE SEQUENCE [LARGE SCALE GENOMIC DNA]</scope>
    <source>
        <strain evidence="1 2">Heshi-A3</strain>
    </source>
</reference>
<protein>
    <submittedName>
        <fullName evidence="1">Uncharacterized protein</fullName>
    </submittedName>
</protein>
<evidence type="ECO:0000313" key="2">
    <source>
        <dbReference type="Proteomes" id="UP000069697"/>
    </source>
</evidence>
<organism evidence="1 2">
    <name type="scientific">Paenibacillus amylolyticus</name>
    <dbReference type="NCBI Taxonomy" id="1451"/>
    <lineage>
        <taxon>Bacteria</taxon>
        <taxon>Bacillati</taxon>
        <taxon>Bacillota</taxon>
        <taxon>Bacilli</taxon>
        <taxon>Bacillales</taxon>
        <taxon>Paenibacillaceae</taxon>
        <taxon>Paenibacillus</taxon>
    </lineage>
</organism>
<accession>A0A124DX61</accession>
<name>A0A124DX61_PAEAM</name>
<sequence>MYYRINSKGRTESTYANVQTGQVAGLFDAVNVVPVLVRSEYDSDLKGGVYCCCIVAARCGQISNLQPKGRNECVYE</sequence>
<dbReference type="AlphaFoldDB" id="A0A124DX61"/>
<evidence type="ECO:0000313" key="1">
    <source>
        <dbReference type="EMBL" id="GAS80055.1"/>
    </source>
</evidence>
<dbReference type="Proteomes" id="UP000069697">
    <property type="component" value="Unassembled WGS sequence"/>
</dbReference>